<organism evidence="1 2">
    <name type="scientific">Piscirickettsia salmonis</name>
    <dbReference type="NCBI Taxonomy" id="1238"/>
    <lineage>
        <taxon>Bacteria</taxon>
        <taxon>Pseudomonadati</taxon>
        <taxon>Pseudomonadota</taxon>
        <taxon>Gammaproteobacteria</taxon>
        <taxon>Thiotrichales</taxon>
        <taxon>Piscirickettsiaceae</taxon>
        <taxon>Piscirickettsia</taxon>
    </lineage>
</organism>
<proteinExistence type="predicted"/>
<sequence>MPHTNYKLLTANKLIAMSKYEYSLYISPLKYNIEDDINYIQQLSELLKSRLALTLLIPARKLPKKNQENEQTVLDDKILEYAYEKLTAAGRLLKISQQDLYLHTGECPYTLLEYALSYTRPDLVILPSSLSFEEEWHFYKTITDKDIPILKLTAP</sequence>
<protein>
    <submittedName>
        <fullName evidence="1">Arginine utilization regulatory protein RocR</fullName>
    </submittedName>
</protein>
<name>A0A1L6TD30_PISSA</name>
<dbReference type="Proteomes" id="UP000029558">
    <property type="component" value="Chromosome"/>
</dbReference>
<dbReference type="RefSeq" id="WP_027242868.1">
    <property type="nucleotide sequence ID" value="NZ_CP013781.1"/>
</dbReference>
<gene>
    <name evidence="1" type="primary">rocR</name>
    <name evidence="1" type="ORF">KU39_2100</name>
</gene>
<evidence type="ECO:0000313" key="1">
    <source>
        <dbReference type="EMBL" id="ALB23280.1"/>
    </source>
</evidence>
<dbReference type="AlphaFoldDB" id="A0A1L6TD30"/>
<evidence type="ECO:0000313" key="2">
    <source>
        <dbReference type="Proteomes" id="UP000029558"/>
    </source>
</evidence>
<reference evidence="1 2" key="1">
    <citation type="journal article" date="2014" name="Genome Announc.">
        <title>Comparative Genome Analysis of Two Isolates of the Fish Pathogen Piscirickettsia salmonis from Different Hosts Reveals Major Differences in Virulence-Associated Secretion Systems.</title>
        <authorList>
            <person name="Bohle H."/>
            <person name="Henriquez P."/>
            <person name="Grothusen H."/>
            <person name="Navas E."/>
            <person name="Sandoval A."/>
            <person name="Bustamante F."/>
            <person name="Bustos P."/>
            <person name="Mancilla M."/>
        </authorList>
    </citation>
    <scope>NUCLEOTIDE SEQUENCE [LARGE SCALE GENOMIC DNA]</scope>
    <source>
        <strain evidence="2">B1-32597</strain>
    </source>
</reference>
<dbReference type="EMBL" id="CP012508">
    <property type="protein sequence ID" value="ALB23280.1"/>
    <property type="molecule type" value="Genomic_DNA"/>
</dbReference>
<accession>A0A1L6TD30</accession>